<reference evidence="3 4" key="1">
    <citation type="submission" date="2012-09" db="EMBL/GenBank/DDBJ databases">
        <title>Draft Genome Sequences of 6 Strains from Genus Thauera.</title>
        <authorList>
            <person name="Liu B."/>
            <person name="Shapleigh J.P."/>
            <person name="Frostegard A.H."/>
        </authorList>
    </citation>
    <scope>NUCLEOTIDE SEQUENCE [LARGE SCALE GENOMIC DNA]</scope>
    <source>
        <strain evidence="3 4">S2</strain>
    </source>
</reference>
<dbReference type="EMBL" id="AMXD01000303">
    <property type="protein sequence ID" value="ENO74333.1"/>
    <property type="molecule type" value="Genomic_DNA"/>
</dbReference>
<feature type="chain" id="PRO_5004127764" evidence="2">
    <location>
        <begin position="23"/>
        <end position="115"/>
    </location>
</feature>
<dbReference type="Proteomes" id="UP000013042">
    <property type="component" value="Unassembled WGS sequence"/>
</dbReference>
<evidence type="ECO:0000313" key="4">
    <source>
        <dbReference type="Proteomes" id="UP000013042"/>
    </source>
</evidence>
<keyword evidence="2" id="KW-0732">Signal</keyword>
<gene>
    <name evidence="3" type="ORF">C665_20059</name>
</gene>
<proteinExistence type="predicted"/>
<dbReference type="GO" id="GO:0016301">
    <property type="term" value="F:kinase activity"/>
    <property type="evidence" value="ECO:0007669"/>
    <property type="project" value="UniProtKB-KW"/>
</dbReference>
<comment type="caution">
    <text evidence="3">The sequence shown here is derived from an EMBL/GenBank/DDBJ whole genome shotgun (WGS) entry which is preliminary data.</text>
</comment>
<accession>N6XWR6</accession>
<keyword evidence="1" id="KW-0175">Coiled coil</keyword>
<keyword evidence="3" id="KW-0418">Kinase</keyword>
<keyword evidence="3" id="KW-0808">Transferase</keyword>
<feature type="non-terminal residue" evidence="3">
    <location>
        <position position="115"/>
    </location>
</feature>
<evidence type="ECO:0000256" key="1">
    <source>
        <dbReference type="SAM" id="Coils"/>
    </source>
</evidence>
<evidence type="ECO:0000313" key="3">
    <source>
        <dbReference type="EMBL" id="ENO74333.1"/>
    </source>
</evidence>
<protein>
    <submittedName>
        <fullName evidence="3">Histidine kinase</fullName>
    </submittedName>
</protein>
<organism evidence="3 4">
    <name type="scientific">Thauera aminoaromatica S2</name>
    <dbReference type="NCBI Taxonomy" id="1234381"/>
    <lineage>
        <taxon>Bacteria</taxon>
        <taxon>Pseudomonadati</taxon>
        <taxon>Pseudomonadota</taxon>
        <taxon>Betaproteobacteria</taxon>
        <taxon>Rhodocyclales</taxon>
        <taxon>Zoogloeaceae</taxon>
        <taxon>Thauera</taxon>
    </lineage>
</organism>
<feature type="signal peptide" evidence="2">
    <location>
        <begin position="1"/>
        <end position="22"/>
    </location>
</feature>
<name>N6XWR6_THASP</name>
<sequence length="115" mass="12223">MHHLSFRSILLASFLLITASLAAAVAGGWRGMETVVRAIQEDKQRALALSAAARQLRERSVNLERSARQYEVLGEPALARRFEATLAEALPALALLESAGPALASAGAAWRACAV</sequence>
<dbReference type="AlphaFoldDB" id="N6XWR6"/>
<evidence type="ECO:0000256" key="2">
    <source>
        <dbReference type="SAM" id="SignalP"/>
    </source>
</evidence>
<feature type="coiled-coil region" evidence="1">
    <location>
        <begin position="39"/>
        <end position="73"/>
    </location>
</feature>